<sequence>MATTLLADATPRGTQRDWRVSERVRDEHGNAATVRYIGKVASAKDANMIYIGVEWDDVGRGKHDGSAVNKDTGVRVYHFRCAEGAGSFLKPKKLRRGETFSTVLKRRYVALDSAQRLVDEDNRFDMDVCSVQTSKGRQLPVEFHGELKIRKQQQAEDLDRMTVRDEMIALAGDDALDAAPSLASLDMQGNLLSDWTEIAALAKQLTSLTDLRLSGNWLDDATLPPEGFLLDPPDARTPQLSIFPNLKVLVLNKCGIKSWSLMVRLEPFLPLLEQLSVASNDLSDIGPMQDTTAAVTQLESIPEAASSSVPVPVVGFLRLRHLDLSNANITSWTSQVMRLAWLPRLEQLHLNDNDITQVQALEPSSPLEAAAAAASTTSPSSSSPSSSSSSMMMPFNELTTLSLSGSLLDSWRSVDVLETYGARRGGVKVLRFAGTIPVIKGLRASEVRVILIGRLASLDMVNGSIIRAPERVEAEKSYLRRIFRDAARVKEPRAVEALLKGHPRLNALKATYGGAVTGSGSGAVGTRSLALEMVTVTLRSMSVASIEKPPVTKQLPLSLSVKRLKQMCKNLFGLDPALQVLYFEAAVDKTEGPSLPMSLDDDDSTLGLFGLSNHAIVFMNEVDPHREELARETLQRTQLLREEAEERRLGDLMAARETEREAELTALSGSVQNNE</sequence>
<comment type="similarity">
    <text evidence="2">Belongs to the TBCE family.</text>
</comment>
<evidence type="ECO:0000256" key="4">
    <source>
        <dbReference type="ARBA" id="ARBA00022614"/>
    </source>
</evidence>
<dbReference type="SUPFAM" id="SSF52047">
    <property type="entry name" value="RNI-like"/>
    <property type="match status" value="1"/>
</dbReference>
<accession>A0A7S2GRA7</accession>
<dbReference type="InterPro" id="IPR003591">
    <property type="entry name" value="Leu-rich_rpt_typical-subtyp"/>
</dbReference>
<dbReference type="SMART" id="SM00369">
    <property type="entry name" value="LRR_TYP"/>
    <property type="match status" value="4"/>
</dbReference>
<dbReference type="GO" id="GO:0005737">
    <property type="term" value="C:cytoplasm"/>
    <property type="evidence" value="ECO:0007669"/>
    <property type="project" value="UniProtKB-SubCell"/>
</dbReference>
<dbReference type="PROSITE" id="PS51450">
    <property type="entry name" value="LRR"/>
    <property type="match status" value="1"/>
</dbReference>
<name>A0A7S2GRA7_9STRA</name>
<dbReference type="SMART" id="SM01052">
    <property type="entry name" value="CAP_GLY"/>
    <property type="match status" value="1"/>
</dbReference>
<feature type="region of interest" description="Disordered" evidence="7">
    <location>
        <begin position="369"/>
        <end position="391"/>
    </location>
</feature>
<evidence type="ECO:0000313" key="9">
    <source>
        <dbReference type="EMBL" id="CAD9463365.1"/>
    </source>
</evidence>
<dbReference type="InterPro" id="IPR044079">
    <property type="entry name" value="Ubl_TBCE"/>
</dbReference>
<feature type="region of interest" description="Disordered" evidence="7">
    <location>
        <begin position="650"/>
        <end position="675"/>
    </location>
</feature>
<evidence type="ECO:0000256" key="3">
    <source>
        <dbReference type="ARBA" id="ARBA00022490"/>
    </source>
</evidence>
<evidence type="ECO:0000256" key="7">
    <source>
        <dbReference type="SAM" id="MobiDB-lite"/>
    </source>
</evidence>
<dbReference type="InterPro" id="IPR050216">
    <property type="entry name" value="LRR_domain-containing"/>
</dbReference>
<dbReference type="SUPFAM" id="SSF54236">
    <property type="entry name" value="Ubiquitin-like"/>
    <property type="match status" value="1"/>
</dbReference>
<evidence type="ECO:0000256" key="6">
    <source>
        <dbReference type="ARBA" id="ARBA00023186"/>
    </source>
</evidence>
<dbReference type="InterPro" id="IPR001611">
    <property type="entry name" value="Leu-rich_rpt"/>
</dbReference>
<keyword evidence="4" id="KW-0433">Leucine-rich repeat</keyword>
<reference evidence="9" key="1">
    <citation type="submission" date="2021-01" db="EMBL/GenBank/DDBJ databases">
        <authorList>
            <person name="Corre E."/>
            <person name="Pelletier E."/>
            <person name="Niang G."/>
            <person name="Scheremetjew M."/>
            <person name="Finn R."/>
            <person name="Kale V."/>
            <person name="Holt S."/>
            <person name="Cochrane G."/>
            <person name="Meng A."/>
            <person name="Brown T."/>
            <person name="Cohen L."/>
        </authorList>
    </citation>
    <scope>NUCLEOTIDE SEQUENCE</scope>
    <source>
        <strain evidence="9">CCMP1381</strain>
    </source>
</reference>
<organism evidence="9">
    <name type="scientific">Octactis speculum</name>
    <dbReference type="NCBI Taxonomy" id="3111310"/>
    <lineage>
        <taxon>Eukaryota</taxon>
        <taxon>Sar</taxon>
        <taxon>Stramenopiles</taxon>
        <taxon>Ochrophyta</taxon>
        <taxon>Dictyochophyceae</taxon>
        <taxon>Dictyochales</taxon>
        <taxon>Dictyochaceae</taxon>
        <taxon>Octactis</taxon>
    </lineage>
</organism>
<dbReference type="CDD" id="cd17044">
    <property type="entry name" value="Ubl_TBCE"/>
    <property type="match status" value="1"/>
</dbReference>
<keyword evidence="5" id="KW-0677">Repeat</keyword>
<dbReference type="Gene3D" id="2.30.30.190">
    <property type="entry name" value="CAP Gly-rich-like domain"/>
    <property type="match status" value="1"/>
</dbReference>
<dbReference type="InterPro" id="IPR029071">
    <property type="entry name" value="Ubiquitin-like_domsf"/>
</dbReference>
<dbReference type="EMBL" id="HBGS01048764">
    <property type="protein sequence ID" value="CAD9463365.1"/>
    <property type="molecule type" value="Transcribed_RNA"/>
</dbReference>
<dbReference type="InterPro" id="IPR036859">
    <property type="entry name" value="CAP-Gly_dom_sf"/>
</dbReference>
<dbReference type="InterPro" id="IPR000938">
    <property type="entry name" value="CAP-Gly_domain"/>
</dbReference>
<keyword evidence="6" id="KW-0143">Chaperone</keyword>
<feature type="domain" description="CAP-Gly" evidence="8">
    <location>
        <begin position="20"/>
        <end position="95"/>
    </location>
</feature>
<dbReference type="AlphaFoldDB" id="A0A7S2GRA7"/>
<evidence type="ECO:0000259" key="8">
    <source>
        <dbReference type="SMART" id="SM01052"/>
    </source>
</evidence>
<dbReference type="Gene3D" id="3.10.20.90">
    <property type="entry name" value="Phosphatidylinositol 3-kinase Catalytic Subunit, Chain A, domain 1"/>
    <property type="match status" value="1"/>
</dbReference>
<feature type="compositionally biased region" description="Basic and acidic residues" evidence="7">
    <location>
        <begin position="650"/>
        <end position="663"/>
    </location>
</feature>
<dbReference type="PANTHER" id="PTHR48051">
    <property type="match status" value="1"/>
</dbReference>
<keyword evidence="3" id="KW-0963">Cytoplasm</keyword>
<protein>
    <recommendedName>
        <fullName evidence="8">CAP-Gly domain-containing protein</fullName>
    </recommendedName>
</protein>
<dbReference type="SUPFAM" id="SSF74924">
    <property type="entry name" value="Cap-Gly domain"/>
    <property type="match status" value="1"/>
</dbReference>
<evidence type="ECO:0000256" key="5">
    <source>
        <dbReference type="ARBA" id="ARBA00022737"/>
    </source>
</evidence>
<feature type="compositionally biased region" description="Low complexity" evidence="7">
    <location>
        <begin position="369"/>
        <end position="390"/>
    </location>
</feature>
<dbReference type="Pfam" id="PF01302">
    <property type="entry name" value="CAP_GLY"/>
    <property type="match status" value="1"/>
</dbReference>
<dbReference type="PANTHER" id="PTHR48051:SF1">
    <property type="entry name" value="RAS SUPPRESSOR PROTEIN 1"/>
    <property type="match status" value="1"/>
</dbReference>
<proteinExistence type="inferred from homology"/>
<gene>
    <name evidence="9" type="ORF">DSPE1174_LOCUS25355</name>
</gene>
<evidence type="ECO:0000256" key="1">
    <source>
        <dbReference type="ARBA" id="ARBA00004496"/>
    </source>
</evidence>
<dbReference type="Gene3D" id="3.80.10.10">
    <property type="entry name" value="Ribonuclease Inhibitor"/>
    <property type="match status" value="2"/>
</dbReference>
<dbReference type="InterPro" id="IPR032675">
    <property type="entry name" value="LRR_dom_sf"/>
</dbReference>
<evidence type="ECO:0000256" key="2">
    <source>
        <dbReference type="ARBA" id="ARBA00006286"/>
    </source>
</evidence>
<comment type="subcellular location">
    <subcellularLocation>
        <location evidence="1">Cytoplasm</location>
    </subcellularLocation>
</comment>